<keyword evidence="6" id="KW-0539">Nucleus</keyword>
<dbReference type="GO" id="GO:0005634">
    <property type="term" value="C:nucleus"/>
    <property type="evidence" value="ECO:0007669"/>
    <property type="project" value="UniProtKB-SubCell"/>
</dbReference>
<comment type="caution">
    <text evidence="15">The sequence shown here is derived from an EMBL/GenBank/DDBJ whole genome shotgun (WGS) entry which is preliminary data.</text>
</comment>
<evidence type="ECO:0000256" key="3">
    <source>
        <dbReference type="ARBA" id="ARBA00022801"/>
    </source>
</evidence>
<evidence type="ECO:0000313" key="16">
    <source>
        <dbReference type="Proteomes" id="UP001187343"/>
    </source>
</evidence>
<dbReference type="InterPro" id="IPR051029">
    <property type="entry name" value="mRNA_Capping_Enz/RNA_Phosphat"/>
</dbReference>
<dbReference type="AlphaFoldDB" id="A0AA88P4W4"/>
<comment type="subcellular location">
    <subcellularLocation>
        <location evidence="1">Nucleus</location>
    </subcellularLocation>
</comment>
<dbReference type="GO" id="GO:0003723">
    <property type="term" value="F:RNA binding"/>
    <property type="evidence" value="ECO:0007669"/>
    <property type="project" value="UniProtKB-KW"/>
</dbReference>
<dbReference type="CDD" id="cd17665">
    <property type="entry name" value="DSP_DUSP11"/>
    <property type="match status" value="1"/>
</dbReference>
<reference evidence="15" key="1">
    <citation type="submission" date="2023-08" db="EMBL/GenBank/DDBJ databases">
        <title>Chromosome-level Genome Assembly of mud carp (Cirrhinus molitorella).</title>
        <authorList>
            <person name="Liu H."/>
        </authorList>
    </citation>
    <scope>NUCLEOTIDE SEQUENCE</scope>
    <source>
        <strain evidence="15">Prfri</strain>
        <tissue evidence="15">Muscle</tissue>
    </source>
</reference>
<name>A0AA88P4W4_9TELE</name>
<feature type="compositionally biased region" description="Basic and acidic residues" evidence="12">
    <location>
        <begin position="267"/>
        <end position="286"/>
    </location>
</feature>
<feature type="domain" description="Tyrosine-protein phosphatase" evidence="13">
    <location>
        <begin position="84"/>
        <end position="232"/>
    </location>
</feature>
<dbReference type="EMBL" id="JAUYZG010000023">
    <property type="protein sequence ID" value="KAK2870857.1"/>
    <property type="molecule type" value="Genomic_DNA"/>
</dbReference>
<evidence type="ECO:0000259" key="13">
    <source>
        <dbReference type="PROSITE" id="PS50054"/>
    </source>
</evidence>
<dbReference type="GO" id="GO:0004721">
    <property type="term" value="F:phosphoprotein phosphatase activity"/>
    <property type="evidence" value="ECO:0007669"/>
    <property type="project" value="UniProtKB-KW"/>
</dbReference>
<organism evidence="15 16">
    <name type="scientific">Cirrhinus molitorella</name>
    <name type="common">mud carp</name>
    <dbReference type="NCBI Taxonomy" id="172907"/>
    <lineage>
        <taxon>Eukaryota</taxon>
        <taxon>Metazoa</taxon>
        <taxon>Chordata</taxon>
        <taxon>Craniata</taxon>
        <taxon>Vertebrata</taxon>
        <taxon>Euteleostomi</taxon>
        <taxon>Actinopterygii</taxon>
        <taxon>Neopterygii</taxon>
        <taxon>Teleostei</taxon>
        <taxon>Ostariophysi</taxon>
        <taxon>Cypriniformes</taxon>
        <taxon>Cyprinidae</taxon>
        <taxon>Labeoninae</taxon>
        <taxon>Labeonini</taxon>
        <taxon>Cirrhinus</taxon>
    </lineage>
</organism>
<dbReference type="GO" id="GO:0004651">
    <property type="term" value="F:polynucleotide 5'-phosphatase activity"/>
    <property type="evidence" value="ECO:0007669"/>
    <property type="project" value="TreeGrafter"/>
</dbReference>
<dbReference type="PANTHER" id="PTHR10367">
    <property type="entry name" value="MRNA-CAPPING ENZYME"/>
    <property type="match status" value="1"/>
</dbReference>
<dbReference type="PROSITE" id="PS50056">
    <property type="entry name" value="TYR_PHOSPHATASE_2"/>
    <property type="match status" value="1"/>
</dbReference>
<comment type="similarity">
    <text evidence="2">Belongs to the protein-tyrosine phosphatase family. Non-receptor class dual specificity subfamily.</text>
</comment>
<dbReference type="PROSITE" id="PS00383">
    <property type="entry name" value="TYR_PHOSPHATASE_1"/>
    <property type="match status" value="1"/>
</dbReference>
<gene>
    <name evidence="15" type="ORF">Q8A67_023384</name>
</gene>
<evidence type="ECO:0000256" key="4">
    <source>
        <dbReference type="ARBA" id="ARBA00022884"/>
    </source>
</evidence>
<feature type="region of interest" description="Disordered" evidence="12">
    <location>
        <begin position="346"/>
        <end position="387"/>
    </location>
</feature>
<feature type="compositionally biased region" description="Basic residues" evidence="12">
    <location>
        <begin position="367"/>
        <end position="379"/>
    </location>
</feature>
<feature type="region of interest" description="Disordered" evidence="12">
    <location>
        <begin position="227"/>
        <end position="296"/>
    </location>
</feature>
<dbReference type="PANTHER" id="PTHR10367:SF9">
    <property type="entry name" value="DUAL-SPECIFICITY PHOSPHATASE 11 (RNA_RNP COMPLEX 1-INTERACTING)"/>
    <property type="match status" value="1"/>
</dbReference>
<evidence type="ECO:0000256" key="10">
    <source>
        <dbReference type="ARBA" id="ARBA00076572"/>
    </source>
</evidence>
<dbReference type="SUPFAM" id="SSF52799">
    <property type="entry name" value="(Phosphotyrosine protein) phosphatases II"/>
    <property type="match status" value="1"/>
</dbReference>
<dbReference type="InterPro" id="IPR029021">
    <property type="entry name" value="Prot-tyrosine_phosphatase-like"/>
</dbReference>
<accession>A0AA88P4W4</accession>
<dbReference type="InterPro" id="IPR000387">
    <property type="entry name" value="Tyr_Pase_dom"/>
</dbReference>
<dbReference type="InterPro" id="IPR016130">
    <property type="entry name" value="Tyr_Pase_AS"/>
</dbReference>
<dbReference type="FunFam" id="3.90.190.10:FF:000064">
    <property type="entry name" value="RNA/RNP complex-1-interacting phosphatase homolog"/>
    <property type="match status" value="1"/>
</dbReference>
<evidence type="ECO:0000256" key="1">
    <source>
        <dbReference type="ARBA" id="ARBA00004123"/>
    </source>
</evidence>
<feature type="compositionally biased region" description="Basic residues" evidence="12">
    <location>
        <begin position="256"/>
        <end position="266"/>
    </location>
</feature>
<evidence type="ECO:0000259" key="14">
    <source>
        <dbReference type="PROSITE" id="PS50056"/>
    </source>
</evidence>
<feature type="domain" description="Tyrosine specific protein phosphatases" evidence="14">
    <location>
        <begin position="152"/>
        <end position="221"/>
    </location>
</feature>
<dbReference type="Pfam" id="PF00782">
    <property type="entry name" value="DSPc"/>
    <property type="match status" value="1"/>
</dbReference>
<dbReference type="SMART" id="SM00195">
    <property type="entry name" value="DSPc"/>
    <property type="match status" value="1"/>
</dbReference>
<dbReference type="InterPro" id="IPR020422">
    <property type="entry name" value="TYR_PHOSPHATASE_DUAL_dom"/>
</dbReference>
<keyword evidence="3" id="KW-0378">Hydrolase</keyword>
<evidence type="ECO:0000256" key="7">
    <source>
        <dbReference type="ARBA" id="ARBA00054725"/>
    </source>
</evidence>
<protein>
    <recommendedName>
        <fullName evidence="9">RNA/RNP complex-1-interacting phosphatase</fullName>
    </recommendedName>
    <alternativeName>
        <fullName evidence="10">Dual specificity protein phosphatase 11</fullName>
    </alternativeName>
    <alternativeName>
        <fullName evidence="11">Phosphatase that interacts with RNA/RNP complex 1</fullName>
    </alternativeName>
</protein>
<evidence type="ECO:0000256" key="2">
    <source>
        <dbReference type="ARBA" id="ARBA00008601"/>
    </source>
</evidence>
<dbReference type="Gene3D" id="3.90.190.10">
    <property type="entry name" value="Protein tyrosine phosphatase superfamily"/>
    <property type="match status" value="1"/>
</dbReference>
<dbReference type="InterPro" id="IPR000340">
    <property type="entry name" value="Dual-sp_phosphatase_cat-dom"/>
</dbReference>
<evidence type="ECO:0000256" key="12">
    <source>
        <dbReference type="SAM" id="MobiDB-lite"/>
    </source>
</evidence>
<evidence type="ECO:0000256" key="5">
    <source>
        <dbReference type="ARBA" id="ARBA00022912"/>
    </source>
</evidence>
<dbReference type="PROSITE" id="PS50054">
    <property type="entry name" value="TYR_PHOSPHATASE_DUAL"/>
    <property type="match status" value="1"/>
</dbReference>
<keyword evidence="5" id="KW-0904">Protein phosphatase</keyword>
<sequence>MKYLCVNAFVIIQPPQTLEYVMSANLKGNKPFSGRISRDQSTFSEDMHTKKKNGVPDRWTDYTPLGKRIPGTRFIAFKVPLKQSFRYRLTQSEVFGPFDLVRMLEKEGQELGLIIDLTFTTRYYKVEDLPNTLYHLKIFTAGHEVPKDETILSFKKAVRHFLHDNENNDKLIGVHCTHGLNRTGYLICRYLIDVDGMNPQNAINLFNESRGHSIERQNYLDDLMTGHRRSNKGMEKPDQEPAQGLANEPRDDAPPPHHHHHHHHHLRWEEHSHDPTFNEEGLHQWHSEPQSQFQQFQQKNNRTLFGPPEPRFFRPPLISHPPQGCRFPNQSVRGFHFEHYPPPLPSYRFGQPYHRPHASPEGFTRPPRSHRKHPYKHRRGPNDRTPR</sequence>
<evidence type="ECO:0000256" key="8">
    <source>
        <dbReference type="ARBA" id="ARBA00065987"/>
    </source>
</evidence>
<comment type="subunit">
    <text evidence="8">Monomer. May interact with SFRS7 and SFRS9/SRP30C.</text>
</comment>
<keyword evidence="4" id="KW-0694">RNA-binding</keyword>
<dbReference type="Proteomes" id="UP001187343">
    <property type="component" value="Unassembled WGS sequence"/>
</dbReference>
<evidence type="ECO:0000256" key="9">
    <source>
        <dbReference type="ARBA" id="ARBA00068666"/>
    </source>
</evidence>
<evidence type="ECO:0000256" key="6">
    <source>
        <dbReference type="ARBA" id="ARBA00023242"/>
    </source>
</evidence>
<keyword evidence="16" id="KW-1185">Reference proteome</keyword>
<evidence type="ECO:0000313" key="15">
    <source>
        <dbReference type="EMBL" id="KAK2870857.1"/>
    </source>
</evidence>
<dbReference type="SMART" id="SM00404">
    <property type="entry name" value="PTPc_motif"/>
    <property type="match status" value="1"/>
</dbReference>
<comment type="function">
    <text evidence="7">Possesses RNA 5'-triphosphatase and diphosphatase activities, but displays a poor protein-tyrosine phosphatase activity. In addition, has phosphatase activity with ATP, ADP and O-methylfluorescein phosphate (in vitro). Binds to RNA. May participate in nuclear mRNA metabolism.</text>
</comment>
<evidence type="ECO:0000256" key="11">
    <source>
        <dbReference type="ARBA" id="ARBA00080235"/>
    </source>
</evidence>
<proteinExistence type="inferred from homology"/>
<dbReference type="InterPro" id="IPR003595">
    <property type="entry name" value="Tyr_Pase_cat"/>
</dbReference>